<evidence type="ECO:0000313" key="3">
    <source>
        <dbReference type="Proteomes" id="UP000640583"/>
    </source>
</evidence>
<dbReference type="Pfam" id="PF01882">
    <property type="entry name" value="DUF58"/>
    <property type="match status" value="1"/>
</dbReference>
<dbReference type="PANTHER" id="PTHR33608">
    <property type="entry name" value="BLL2464 PROTEIN"/>
    <property type="match status" value="1"/>
</dbReference>
<proteinExistence type="predicted"/>
<accession>A0A8J7IL23</accession>
<sequence>MNQPTALTLRRDAAQSAAGLPALLAAAERLAQTVMPGVHGRRRAGQGDEFWQYRPAMDTDAPRHIDWRRSAKSDGNFIRQKEWQLAQSVMFLVDPGASMRWASHKNLPQKSHRAATLALACSMLLQRGGERFGLIGAEAILPRTGDVQIMRMAQALSNGEDTAQDFTAPDLSALRPDTQLVMISDFLGDPAAFTRAADQAAGLGARGVFLQILDPAEEAFPWRGRTIFQSVTGRTEHETRKADDLRDRYLERLNARKDTLQDLARRTGWQYHCHHSDAPAASALLWLYQALERASR</sequence>
<dbReference type="AlphaFoldDB" id="A0A8J7IL23"/>
<keyword evidence="3" id="KW-1185">Reference proteome</keyword>
<reference evidence="2" key="1">
    <citation type="submission" date="2020-10" db="EMBL/GenBank/DDBJ databases">
        <title>Paenihalocynthiibacter styelae gen. nov., sp. nov., isolated from stalked sea squirt Styela clava.</title>
        <authorList>
            <person name="Kim Y.-O."/>
            <person name="Yoon J.-H."/>
        </authorList>
    </citation>
    <scope>NUCLEOTIDE SEQUENCE</scope>
    <source>
        <strain evidence="2">MYP1-1</strain>
    </source>
</reference>
<gene>
    <name evidence="2" type="ORF">H1D41_16520</name>
</gene>
<evidence type="ECO:0000313" key="2">
    <source>
        <dbReference type="EMBL" id="MBI1495248.1"/>
    </source>
</evidence>
<evidence type="ECO:0000259" key="1">
    <source>
        <dbReference type="Pfam" id="PF01882"/>
    </source>
</evidence>
<dbReference type="EMBL" id="JADCKQ010000016">
    <property type="protein sequence ID" value="MBI1495248.1"/>
    <property type="molecule type" value="Genomic_DNA"/>
</dbReference>
<dbReference type="Proteomes" id="UP000640583">
    <property type="component" value="Unassembled WGS sequence"/>
</dbReference>
<dbReference type="PANTHER" id="PTHR33608:SF6">
    <property type="entry name" value="BLL2464 PROTEIN"/>
    <property type="match status" value="1"/>
</dbReference>
<dbReference type="InterPro" id="IPR002881">
    <property type="entry name" value="DUF58"/>
</dbReference>
<dbReference type="RefSeq" id="WP_228849958.1">
    <property type="nucleotide sequence ID" value="NZ_JADCKQ010000016.1"/>
</dbReference>
<protein>
    <submittedName>
        <fullName evidence="2">DUF58 domain-containing protein</fullName>
    </submittedName>
</protein>
<feature type="domain" description="DUF58" evidence="1">
    <location>
        <begin position="53"/>
        <end position="255"/>
    </location>
</feature>
<name>A0A8J7IL23_9RHOB</name>
<comment type="caution">
    <text evidence="2">The sequence shown here is derived from an EMBL/GenBank/DDBJ whole genome shotgun (WGS) entry which is preliminary data.</text>
</comment>
<organism evidence="2 3">
    <name type="scientific">Halocynthiibacter styelae</name>
    <dbReference type="NCBI Taxonomy" id="2761955"/>
    <lineage>
        <taxon>Bacteria</taxon>
        <taxon>Pseudomonadati</taxon>
        <taxon>Pseudomonadota</taxon>
        <taxon>Alphaproteobacteria</taxon>
        <taxon>Rhodobacterales</taxon>
        <taxon>Paracoccaceae</taxon>
        <taxon>Halocynthiibacter</taxon>
    </lineage>
</organism>